<evidence type="ECO:0000313" key="10">
    <source>
        <dbReference type="EMBL" id="CAF1010270.1"/>
    </source>
</evidence>
<dbReference type="SMART" id="SM01381">
    <property type="entry name" value="7TM_GPCR_Srsx"/>
    <property type="match status" value="1"/>
</dbReference>
<evidence type="ECO:0000256" key="7">
    <source>
        <dbReference type="ARBA" id="ARBA00023224"/>
    </source>
</evidence>
<dbReference type="InterPro" id="IPR000276">
    <property type="entry name" value="GPCR_Rhodpsn"/>
</dbReference>
<feature type="transmembrane region" description="Helical" evidence="8">
    <location>
        <begin position="134"/>
        <end position="157"/>
    </location>
</feature>
<accession>A0A814HFT4</accession>
<keyword evidence="12" id="KW-1185">Reference proteome</keyword>
<dbReference type="Proteomes" id="UP000681722">
    <property type="component" value="Unassembled WGS sequence"/>
</dbReference>
<evidence type="ECO:0000256" key="4">
    <source>
        <dbReference type="ARBA" id="ARBA00023040"/>
    </source>
</evidence>
<dbReference type="PANTHER" id="PTHR24243">
    <property type="entry name" value="G-PROTEIN COUPLED RECEPTOR"/>
    <property type="match status" value="1"/>
</dbReference>
<feature type="domain" description="G-protein coupled receptors family 1 profile" evidence="9">
    <location>
        <begin position="34"/>
        <end position="289"/>
    </location>
</feature>
<dbReference type="Proteomes" id="UP000663829">
    <property type="component" value="Unassembled WGS sequence"/>
</dbReference>
<evidence type="ECO:0000256" key="3">
    <source>
        <dbReference type="ARBA" id="ARBA00022989"/>
    </source>
</evidence>
<feature type="transmembrane region" description="Helical" evidence="8">
    <location>
        <begin position="266"/>
        <end position="289"/>
    </location>
</feature>
<keyword evidence="4" id="KW-0297">G-protein coupled receptor</keyword>
<evidence type="ECO:0000313" key="12">
    <source>
        <dbReference type="Proteomes" id="UP000663829"/>
    </source>
</evidence>
<keyword evidence="2 8" id="KW-0812">Transmembrane</keyword>
<dbReference type="Pfam" id="PF00001">
    <property type="entry name" value="7tm_1"/>
    <property type="match status" value="1"/>
</dbReference>
<dbReference type="GO" id="GO:0005886">
    <property type="term" value="C:plasma membrane"/>
    <property type="evidence" value="ECO:0007669"/>
    <property type="project" value="TreeGrafter"/>
</dbReference>
<dbReference type="EMBL" id="CAJOBC010003395">
    <property type="protein sequence ID" value="CAF3781534.1"/>
    <property type="molecule type" value="Genomic_DNA"/>
</dbReference>
<keyword evidence="3 8" id="KW-1133">Transmembrane helix</keyword>
<dbReference type="PROSITE" id="PS50262">
    <property type="entry name" value="G_PROTEIN_RECEP_F1_2"/>
    <property type="match status" value="1"/>
</dbReference>
<dbReference type="Gene3D" id="1.20.1070.10">
    <property type="entry name" value="Rhodopsin 7-helix transmembrane proteins"/>
    <property type="match status" value="1"/>
</dbReference>
<feature type="transmembrane region" description="Helical" evidence="8">
    <location>
        <begin position="230"/>
        <end position="254"/>
    </location>
</feature>
<evidence type="ECO:0000256" key="1">
    <source>
        <dbReference type="ARBA" id="ARBA00004141"/>
    </source>
</evidence>
<feature type="transmembrane region" description="Helical" evidence="8">
    <location>
        <begin position="96"/>
        <end position="114"/>
    </location>
</feature>
<dbReference type="SUPFAM" id="SSF81321">
    <property type="entry name" value="Family A G protein-coupled receptor-like"/>
    <property type="match status" value="1"/>
</dbReference>
<comment type="subcellular location">
    <subcellularLocation>
        <location evidence="1">Membrane</location>
        <topology evidence="1">Multi-pass membrane protein</topology>
    </subcellularLocation>
</comment>
<protein>
    <recommendedName>
        <fullName evidence="9">G-protein coupled receptors family 1 profile domain-containing protein</fullName>
    </recommendedName>
</protein>
<reference evidence="10" key="1">
    <citation type="submission" date="2021-02" db="EMBL/GenBank/DDBJ databases">
        <authorList>
            <person name="Nowell W R."/>
        </authorList>
    </citation>
    <scope>NUCLEOTIDE SEQUENCE</scope>
</reference>
<dbReference type="InterPro" id="IPR017452">
    <property type="entry name" value="GPCR_Rhodpsn_7TM"/>
</dbReference>
<name>A0A814HFT4_9BILA</name>
<comment type="caution">
    <text evidence="10">The sequence shown here is derived from an EMBL/GenBank/DDBJ whole genome shotgun (WGS) entry which is preliminary data.</text>
</comment>
<evidence type="ECO:0000256" key="6">
    <source>
        <dbReference type="ARBA" id="ARBA00023170"/>
    </source>
</evidence>
<dbReference type="OrthoDB" id="10040416at2759"/>
<evidence type="ECO:0000259" key="9">
    <source>
        <dbReference type="PROSITE" id="PS50262"/>
    </source>
</evidence>
<dbReference type="EMBL" id="CAJNOQ010003395">
    <property type="protein sequence ID" value="CAF1010270.1"/>
    <property type="molecule type" value="Genomic_DNA"/>
</dbReference>
<evidence type="ECO:0000256" key="5">
    <source>
        <dbReference type="ARBA" id="ARBA00023136"/>
    </source>
</evidence>
<feature type="transmembrane region" description="Helical" evidence="8">
    <location>
        <begin position="54"/>
        <end position="76"/>
    </location>
</feature>
<keyword evidence="5 8" id="KW-0472">Membrane</keyword>
<dbReference type="AlphaFoldDB" id="A0A814HFT4"/>
<evidence type="ECO:0000256" key="8">
    <source>
        <dbReference type="SAM" id="Phobius"/>
    </source>
</evidence>
<feature type="transmembrane region" description="Helical" evidence="8">
    <location>
        <begin position="177"/>
        <end position="200"/>
    </location>
</feature>
<sequence>MSLRVAPTIDSLNKIYIQLNNYIEPLIIVLGTIGNIASIYIFTRPSLKSPCSLYFLASSINNFAILYFGIVTRMLADGYDIDPTSYSRFFCKFRNYFSYMIYLVSPLLIVLTTVDRFCASSTNSQRRKFSSIIISRWAIGCVAIFALLFFIHILIFFEIDINSHICQPKLGLYSDLLGLSTLAIYVIGLCLMMVFGALTINNVRNQRRRVKNTNTTNTQSQQERQVDKQLFIMLLLHIACFVILGLPYVIMLIFSGVLSAYKTTSIFIFIQNISRILLNLSSSIQFYIYTLGSRLYRQEFLKALNKLSTRLLGKNIINMKNAIAFNQSKITQT</sequence>
<gene>
    <name evidence="10" type="ORF">GPM918_LOCUS14228</name>
    <name evidence="11" type="ORF">SRO942_LOCUS14228</name>
</gene>
<evidence type="ECO:0000256" key="2">
    <source>
        <dbReference type="ARBA" id="ARBA00022692"/>
    </source>
</evidence>
<evidence type="ECO:0000313" key="11">
    <source>
        <dbReference type="EMBL" id="CAF3781534.1"/>
    </source>
</evidence>
<organism evidence="10 12">
    <name type="scientific">Didymodactylos carnosus</name>
    <dbReference type="NCBI Taxonomy" id="1234261"/>
    <lineage>
        <taxon>Eukaryota</taxon>
        <taxon>Metazoa</taxon>
        <taxon>Spiralia</taxon>
        <taxon>Gnathifera</taxon>
        <taxon>Rotifera</taxon>
        <taxon>Eurotatoria</taxon>
        <taxon>Bdelloidea</taxon>
        <taxon>Philodinida</taxon>
        <taxon>Philodinidae</taxon>
        <taxon>Didymodactylos</taxon>
    </lineage>
</organism>
<feature type="transmembrane region" description="Helical" evidence="8">
    <location>
        <begin position="22"/>
        <end position="42"/>
    </location>
</feature>
<dbReference type="PANTHER" id="PTHR24243:SF230">
    <property type="entry name" value="G-PROTEIN COUPLED RECEPTORS FAMILY 1 PROFILE DOMAIN-CONTAINING PROTEIN"/>
    <property type="match status" value="1"/>
</dbReference>
<dbReference type="GO" id="GO:0004930">
    <property type="term" value="F:G protein-coupled receptor activity"/>
    <property type="evidence" value="ECO:0007669"/>
    <property type="project" value="UniProtKB-KW"/>
</dbReference>
<keyword evidence="7" id="KW-0807">Transducer</keyword>
<proteinExistence type="predicted"/>
<keyword evidence="6" id="KW-0675">Receptor</keyword>